<feature type="coiled-coil region" evidence="1">
    <location>
        <begin position="251"/>
        <end position="278"/>
    </location>
</feature>
<name>A0A428SJA7_9HYPO</name>
<accession>A0A428SJA7</accession>
<evidence type="ECO:0000256" key="1">
    <source>
        <dbReference type="SAM" id="Coils"/>
    </source>
</evidence>
<gene>
    <name evidence="3" type="ORF">CDV31_015796</name>
</gene>
<comment type="caution">
    <text evidence="3">The sequence shown here is derived from an EMBL/GenBank/DDBJ whole genome shotgun (WGS) entry which is preliminary data.</text>
</comment>
<evidence type="ECO:0000313" key="3">
    <source>
        <dbReference type="EMBL" id="RSL89834.1"/>
    </source>
</evidence>
<dbReference type="Proteomes" id="UP000288429">
    <property type="component" value="Unassembled WGS sequence"/>
</dbReference>
<evidence type="ECO:0000313" key="4">
    <source>
        <dbReference type="Proteomes" id="UP000288429"/>
    </source>
</evidence>
<sequence>MDLATDQERSRSTVSTRSRKTARNDGNGPMIRIEEPPITRLQLASFQKRTRRTSVSAIDEGRPIKQGRKANTGARRGHIHQEHVQSSGRETDLDLVLDLEAEAEAEAEADSDPERDSNQNPGMGIDLDLETVSPAEMADTRNTRASVGEFSDAKDNKAMEESILRLRGACSRLQDYENELSNEREACTSLDTMIAKAEEAIVNTSKERDDAIEEVLTAQTDLVEMQIFAKNLSGNMQATMNKSIEEAGRVLGETVKKRDKAEKNLQMKQEELKQHINARKTAQNYMNLLPTFIKLCKDEINTEKEHQQILFLRRDLRFLNPEGLNRIFDAGLSKCRDLMSKIQEEKI</sequence>
<keyword evidence="4" id="KW-1185">Reference proteome</keyword>
<organism evidence="3 4">
    <name type="scientific">Fusarium ambrosium</name>
    <dbReference type="NCBI Taxonomy" id="131363"/>
    <lineage>
        <taxon>Eukaryota</taxon>
        <taxon>Fungi</taxon>
        <taxon>Dikarya</taxon>
        <taxon>Ascomycota</taxon>
        <taxon>Pezizomycotina</taxon>
        <taxon>Sordariomycetes</taxon>
        <taxon>Hypocreomycetidae</taxon>
        <taxon>Hypocreales</taxon>
        <taxon>Nectriaceae</taxon>
        <taxon>Fusarium</taxon>
        <taxon>Fusarium solani species complex</taxon>
    </lineage>
</organism>
<dbReference type="EMBL" id="NIZV01000441">
    <property type="protein sequence ID" value="RSL89834.1"/>
    <property type="molecule type" value="Genomic_DNA"/>
</dbReference>
<keyword evidence="1" id="KW-0175">Coiled coil</keyword>
<proteinExistence type="predicted"/>
<feature type="region of interest" description="Disordered" evidence="2">
    <location>
        <begin position="1"/>
        <end position="91"/>
    </location>
</feature>
<protein>
    <submittedName>
        <fullName evidence="3">Uncharacterized protein</fullName>
    </submittedName>
</protein>
<reference evidence="3 4" key="1">
    <citation type="submission" date="2017-06" db="EMBL/GenBank/DDBJ databases">
        <title>Cmopartive genomic analysis of Ambrosia Fusariam Clade fungi.</title>
        <authorList>
            <person name="Stajich J.E."/>
            <person name="Carrillo J."/>
            <person name="Kijimoto T."/>
            <person name="Eskalen A."/>
            <person name="O'Donnell K."/>
            <person name="Kasson M."/>
        </authorList>
    </citation>
    <scope>NUCLEOTIDE SEQUENCE [LARGE SCALE GENOMIC DNA]</scope>
    <source>
        <strain evidence="3 4">NRRL 20438</strain>
    </source>
</reference>
<feature type="region of interest" description="Disordered" evidence="2">
    <location>
        <begin position="104"/>
        <end position="127"/>
    </location>
</feature>
<feature type="coiled-coil region" evidence="1">
    <location>
        <begin position="166"/>
        <end position="214"/>
    </location>
</feature>
<feature type="compositionally biased region" description="Basic and acidic residues" evidence="2">
    <location>
        <begin position="1"/>
        <end position="11"/>
    </location>
</feature>
<evidence type="ECO:0000256" key="2">
    <source>
        <dbReference type="SAM" id="MobiDB-lite"/>
    </source>
</evidence>
<dbReference type="AlphaFoldDB" id="A0A428SJA7"/>